<dbReference type="InterPro" id="IPR027417">
    <property type="entry name" value="P-loop_NTPase"/>
</dbReference>
<dbReference type="InterPro" id="IPR055414">
    <property type="entry name" value="LRR_R13L4/SHOC2-like"/>
</dbReference>
<dbReference type="InterPro" id="IPR008808">
    <property type="entry name" value="Powdery_mildew-R_dom"/>
</dbReference>
<dbReference type="PANTHER" id="PTHR36766">
    <property type="entry name" value="PLANT BROAD-SPECTRUM MILDEW RESISTANCE PROTEIN RPW8"/>
    <property type="match status" value="1"/>
</dbReference>
<dbReference type="EMBL" id="JAXUIC010000006">
    <property type="protein sequence ID" value="KAK4584478.1"/>
    <property type="molecule type" value="Genomic_DNA"/>
</dbReference>
<sequence length="816" mass="92973">MPLSVAGSLLGAGFGQVFALLRETVNNVVSEARQFEPILKRLESTLDRLATTVTDIEQLNQLDNLPVEETRSLIEEMTRGRDLVQECLQIPRWNLYLRFKYSSKLTKLEEDIVRFCQVELQLYGARNGLEVRRIVSDMRQRMDSIRSVETPKVSFAVREPPDFIVGFDMPMKELKTLLLKEEVTLLLLTAPGGCGKTTMVQMLCQDEKIKGKFENNIFFVNVPKTPNVKDIVQNLLNYKNMQPEFQIQSDDDAIDQLSQLLNHITPNPILLILDDVGLGSKYLPEKFKFDLPNYKILVTSRTAFPSFKFIYHLKPLNDVDAMTLFRRSASLHDGSSCIPAEEVVKKIVKGCGGFPLVLQVIGASLRGEHEVVWKSRLMKWSNGQSFLGSDAKLLLGHLESSLEFLDDKVIIKECFTDLGSFPEDQRIPAAILIDMWAELYELDEDGIHAIAHLRELTTRNLASLVMAGKDASEANCYYNDDFVTLHDILRELAMHQSSKEPEEERSRLILNISGNNLPERWMKKKQKLINARLLSISTDESFSWSWSNIQAPKVEVLVLNFRSQNYTLPEFVEKMDELKVLIVTNYGFFHAEISNFQLLGSLSNFRRIRLEKVSISSLCKSLVPLKSLKKLSLFMCNIGKAFENCTIQLSNALPNLIEIHIDYCNDLLELPVGLCDIVLLKKLIITNCHKLSALYKGIGNLVNLEVLRFRSCTDLSELPESIRSLHKLSILDISDCLSISKLPKHIGELCNLKELNMKGCLRLRNSLPESIVELKQLKLVVCDEERAKLWEPIKEYLTKLKVEVAETDINLHWLSK</sequence>
<dbReference type="GO" id="GO:0006952">
    <property type="term" value="P:defense response"/>
    <property type="evidence" value="ECO:0007669"/>
    <property type="project" value="UniProtKB-KW"/>
</dbReference>
<gene>
    <name evidence="5" type="ORF">RGQ29_022275</name>
</gene>
<dbReference type="Pfam" id="PF05659">
    <property type="entry name" value="RPW8"/>
    <property type="match status" value="1"/>
</dbReference>
<evidence type="ECO:0000256" key="3">
    <source>
        <dbReference type="ARBA" id="ARBA00022821"/>
    </source>
</evidence>
<dbReference type="Pfam" id="PF23598">
    <property type="entry name" value="LRR_14"/>
    <property type="match status" value="1"/>
</dbReference>
<evidence type="ECO:0000313" key="6">
    <source>
        <dbReference type="Proteomes" id="UP001324115"/>
    </source>
</evidence>
<dbReference type="InterPro" id="IPR042197">
    <property type="entry name" value="Apaf_helical"/>
</dbReference>
<dbReference type="Proteomes" id="UP001324115">
    <property type="component" value="Unassembled WGS sequence"/>
</dbReference>
<evidence type="ECO:0000313" key="5">
    <source>
        <dbReference type="EMBL" id="KAK4584478.1"/>
    </source>
</evidence>
<dbReference type="InterPro" id="IPR032675">
    <property type="entry name" value="LRR_dom_sf"/>
</dbReference>
<name>A0AAN7F2F3_QUERU</name>
<accession>A0AAN7F2F3</accession>
<dbReference type="Pfam" id="PF00931">
    <property type="entry name" value="NB-ARC"/>
    <property type="match status" value="1"/>
</dbReference>
<protein>
    <recommendedName>
        <fullName evidence="4">RPW8 domain-containing protein</fullName>
    </recommendedName>
</protein>
<evidence type="ECO:0000256" key="2">
    <source>
        <dbReference type="ARBA" id="ARBA00022737"/>
    </source>
</evidence>
<reference evidence="5 6" key="1">
    <citation type="journal article" date="2023" name="G3 (Bethesda)">
        <title>A haplotype-resolved chromosome-scale genome for Quercus rubra L. provides insights into the genetics of adaptive traits for red oak species.</title>
        <authorList>
            <person name="Kapoor B."/>
            <person name="Jenkins J."/>
            <person name="Schmutz J."/>
            <person name="Zhebentyayeva T."/>
            <person name="Kuelheim C."/>
            <person name="Coggeshall M."/>
            <person name="Heim C."/>
            <person name="Lasky J.R."/>
            <person name="Leites L."/>
            <person name="Islam-Faridi N."/>
            <person name="Romero-Severson J."/>
            <person name="DeLeo V.L."/>
            <person name="Lucas S.M."/>
            <person name="Lazic D."/>
            <person name="Gailing O."/>
            <person name="Carlson J."/>
            <person name="Staton M."/>
        </authorList>
    </citation>
    <scope>NUCLEOTIDE SEQUENCE [LARGE SCALE GENOMIC DNA]</scope>
    <source>
        <strain evidence="5">Pseudo-F2</strain>
    </source>
</reference>
<dbReference type="InterPro" id="IPR036388">
    <property type="entry name" value="WH-like_DNA-bd_sf"/>
</dbReference>
<dbReference type="AlphaFoldDB" id="A0AAN7F2F3"/>
<dbReference type="PROSITE" id="PS51153">
    <property type="entry name" value="RPW8"/>
    <property type="match status" value="1"/>
</dbReference>
<dbReference type="Gene3D" id="3.40.50.300">
    <property type="entry name" value="P-loop containing nucleotide triphosphate hydrolases"/>
    <property type="match status" value="1"/>
</dbReference>
<dbReference type="PRINTS" id="PR00364">
    <property type="entry name" value="DISEASERSIST"/>
</dbReference>
<comment type="caution">
    <text evidence="5">The sequence shown here is derived from an EMBL/GenBank/DDBJ whole genome shotgun (WGS) entry which is preliminary data.</text>
</comment>
<evidence type="ECO:0000259" key="4">
    <source>
        <dbReference type="PROSITE" id="PS51153"/>
    </source>
</evidence>
<proteinExistence type="inferred from homology"/>
<feature type="domain" description="RPW8" evidence="4">
    <location>
        <begin position="1"/>
        <end position="154"/>
    </location>
</feature>
<dbReference type="Gene3D" id="1.10.10.10">
    <property type="entry name" value="Winged helix-like DNA-binding domain superfamily/Winged helix DNA-binding domain"/>
    <property type="match status" value="1"/>
</dbReference>
<organism evidence="5 6">
    <name type="scientific">Quercus rubra</name>
    <name type="common">Northern red oak</name>
    <name type="synonym">Quercus borealis</name>
    <dbReference type="NCBI Taxonomy" id="3512"/>
    <lineage>
        <taxon>Eukaryota</taxon>
        <taxon>Viridiplantae</taxon>
        <taxon>Streptophyta</taxon>
        <taxon>Embryophyta</taxon>
        <taxon>Tracheophyta</taxon>
        <taxon>Spermatophyta</taxon>
        <taxon>Magnoliopsida</taxon>
        <taxon>eudicotyledons</taxon>
        <taxon>Gunneridae</taxon>
        <taxon>Pentapetalae</taxon>
        <taxon>rosids</taxon>
        <taxon>fabids</taxon>
        <taxon>Fagales</taxon>
        <taxon>Fagaceae</taxon>
        <taxon>Quercus</taxon>
    </lineage>
</organism>
<keyword evidence="2" id="KW-0677">Repeat</keyword>
<dbReference type="GO" id="GO:0043531">
    <property type="term" value="F:ADP binding"/>
    <property type="evidence" value="ECO:0007669"/>
    <property type="project" value="InterPro"/>
</dbReference>
<dbReference type="SUPFAM" id="SSF52058">
    <property type="entry name" value="L domain-like"/>
    <property type="match status" value="1"/>
</dbReference>
<keyword evidence="6" id="KW-1185">Reference proteome</keyword>
<dbReference type="Gene3D" id="3.80.10.10">
    <property type="entry name" value="Ribonuclease Inhibitor"/>
    <property type="match status" value="1"/>
</dbReference>
<dbReference type="Gene3D" id="1.10.8.430">
    <property type="entry name" value="Helical domain of apoptotic protease-activating factors"/>
    <property type="match status" value="1"/>
</dbReference>
<keyword evidence="3" id="KW-0611">Plant defense</keyword>
<comment type="similarity">
    <text evidence="1">Belongs to the disease resistance NB-LRR family.</text>
</comment>
<dbReference type="InterPro" id="IPR002182">
    <property type="entry name" value="NB-ARC"/>
</dbReference>
<dbReference type="PANTHER" id="PTHR36766:SF3">
    <property type="entry name" value="RPW8 DOMAIN-CONTAINING PROTEIN"/>
    <property type="match status" value="1"/>
</dbReference>
<evidence type="ECO:0000256" key="1">
    <source>
        <dbReference type="ARBA" id="ARBA00008894"/>
    </source>
</evidence>
<dbReference type="SUPFAM" id="SSF52540">
    <property type="entry name" value="P-loop containing nucleoside triphosphate hydrolases"/>
    <property type="match status" value="1"/>
</dbReference>